<evidence type="ECO:0000313" key="2">
    <source>
        <dbReference type="EMBL" id="OGG64400.1"/>
    </source>
</evidence>
<gene>
    <name evidence="2" type="ORF">A3C94_00855</name>
</gene>
<reference evidence="2 3" key="1">
    <citation type="journal article" date="2016" name="Nat. Commun.">
        <title>Thousands of microbial genomes shed light on interconnected biogeochemical processes in an aquifer system.</title>
        <authorList>
            <person name="Anantharaman K."/>
            <person name="Brown C.T."/>
            <person name="Hug L.A."/>
            <person name="Sharon I."/>
            <person name="Castelle C.J."/>
            <person name="Probst A.J."/>
            <person name="Thomas B.C."/>
            <person name="Singh A."/>
            <person name="Wilkins M.J."/>
            <person name="Karaoz U."/>
            <person name="Brodie E.L."/>
            <person name="Williams K.H."/>
            <person name="Hubbard S.S."/>
            <person name="Banfield J.F."/>
        </authorList>
    </citation>
    <scope>NUCLEOTIDE SEQUENCE [LARGE SCALE GENOMIC DNA]</scope>
</reference>
<name>A0A1F6DSY3_9BACT</name>
<proteinExistence type="predicted"/>
<keyword evidence="1" id="KW-1133">Transmembrane helix</keyword>
<protein>
    <submittedName>
        <fullName evidence="2">Uncharacterized protein</fullName>
    </submittedName>
</protein>
<keyword evidence="1" id="KW-0472">Membrane</keyword>
<feature type="transmembrane region" description="Helical" evidence="1">
    <location>
        <begin position="69"/>
        <end position="92"/>
    </location>
</feature>
<organism evidence="2 3">
    <name type="scientific">Candidatus Kaiserbacteria bacterium RIFCSPHIGHO2_02_FULL_55_17</name>
    <dbReference type="NCBI Taxonomy" id="1798496"/>
    <lineage>
        <taxon>Bacteria</taxon>
        <taxon>Candidatus Kaiseribacteriota</taxon>
    </lineage>
</organism>
<keyword evidence="1" id="KW-0812">Transmembrane</keyword>
<feature type="transmembrane region" description="Helical" evidence="1">
    <location>
        <begin position="30"/>
        <end position="49"/>
    </location>
</feature>
<feature type="transmembrane region" description="Helical" evidence="1">
    <location>
        <begin position="127"/>
        <end position="145"/>
    </location>
</feature>
<dbReference type="EMBL" id="MFLJ01000025">
    <property type="protein sequence ID" value="OGG64400.1"/>
    <property type="molecule type" value="Genomic_DNA"/>
</dbReference>
<accession>A0A1F6DSY3</accession>
<dbReference type="Proteomes" id="UP000177232">
    <property type="component" value="Unassembled WGS sequence"/>
</dbReference>
<evidence type="ECO:0000313" key="3">
    <source>
        <dbReference type="Proteomes" id="UP000177232"/>
    </source>
</evidence>
<feature type="transmembrane region" description="Helical" evidence="1">
    <location>
        <begin position="98"/>
        <end position="120"/>
    </location>
</feature>
<dbReference type="AlphaFoldDB" id="A0A1F6DSY3"/>
<evidence type="ECO:0000256" key="1">
    <source>
        <dbReference type="SAM" id="Phobius"/>
    </source>
</evidence>
<sequence>MWATVFVALVVGMAIPFVIADRTSGLFFNFSYSGMIGDICLLTVVLIGATVIQREVPIPSWFAGMWPQIIWFAACIAVGVFLVTVATPWPIATWPDRYHNAVTVSLFLFLVPLMALAILYGGNRTETTVALLLIAIWGGLVVYDFKNDRMDQPARLERLFGLKLVNDRFENP</sequence>
<comment type="caution">
    <text evidence="2">The sequence shown here is derived from an EMBL/GenBank/DDBJ whole genome shotgun (WGS) entry which is preliminary data.</text>
</comment>